<dbReference type="PANTHER" id="PTHR23389">
    <property type="entry name" value="CHROMOSOME TRANSMISSION FIDELITY FACTOR 18"/>
    <property type="match status" value="1"/>
</dbReference>
<reference evidence="3" key="1">
    <citation type="journal article" date="2021" name="New Phytol.">
        <title>Evolutionary innovations through gain and loss of genes in the ectomycorrhizal Boletales.</title>
        <authorList>
            <person name="Wu G."/>
            <person name="Miyauchi S."/>
            <person name="Morin E."/>
            <person name="Kuo A."/>
            <person name="Drula E."/>
            <person name="Varga T."/>
            <person name="Kohler A."/>
            <person name="Feng B."/>
            <person name="Cao Y."/>
            <person name="Lipzen A."/>
            <person name="Daum C."/>
            <person name="Hundley H."/>
            <person name="Pangilinan J."/>
            <person name="Johnson J."/>
            <person name="Barry K."/>
            <person name="LaButti K."/>
            <person name="Ng V."/>
            <person name="Ahrendt S."/>
            <person name="Min B."/>
            <person name="Choi I.G."/>
            <person name="Park H."/>
            <person name="Plett J.M."/>
            <person name="Magnuson J."/>
            <person name="Spatafora J.W."/>
            <person name="Nagy L.G."/>
            <person name="Henrissat B."/>
            <person name="Grigoriev I.V."/>
            <person name="Yang Z.L."/>
            <person name="Xu J."/>
            <person name="Martin F.M."/>
        </authorList>
    </citation>
    <scope>NUCLEOTIDE SEQUENCE</scope>
    <source>
        <strain evidence="3">KKN 215</strain>
    </source>
</reference>
<dbReference type="GO" id="GO:0005634">
    <property type="term" value="C:nucleus"/>
    <property type="evidence" value="ECO:0007669"/>
    <property type="project" value="TreeGrafter"/>
</dbReference>
<dbReference type="SUPFAM" id="SSF52540">
    <property type="entry name" value="P-loop containing nucleoside triphosphate hydrolases"/>
    <property type="match status" value="1"/>
</dbReference>
<evidence type="ECO:0000313" key="3">
    <source>
        <dbReference type="EMBL" id="KAH8105813.1"/>
    </source>
</evidence>
<gene>
    <name evidence="3" type="ORF">BXZ70DRAFT_395077</name>
</gene>
<feature type="non-terminal residue" evidence="3">
    <location>
        <position position="1"/>
    </location>
</feature>
<feature type="region of interest" description="Disordered" evidence="1">
    <location>
        <begin position="116"/>
        <end position="138"/>
    </location>
</feature>
<feature type="compositionally biased region" description="Basic residues" evidence="1">
    <location>
        <begin position="125"/>
        <end position="134"/>
    </location>
</feature>
<dbReference type="Gene3D" id="3.40.50.300">
    <property type="entry name" value="P-loop containing nucleotide triphosphate hydrolases"/>
    <property type="match status" value="1"/>
</dbReference>
<organism evidence="3 4">
    <name type="scientific">Cristinia sonorae</name>
    <dbReference type="NCBI Taxonomy" id="1940300"/>
    <lineage>
        <taxon>Eukaryota</taxon>
        <taxon>Fungi</taxon>
        <taxon>Dikarya</taxon>
        <taxon>Basidiomycota</taxon>
        <taxon>Agaricomycotina</taxon>
        <taxon>Agaricomycetes</taxon>
        <taxon>Agaricomycetidae</taxon>
        <taxon>Agaricales</taxon>
        <taxon>Pleurotineae</taxon>
        <taxon>Stephanosporaceae</taxon>
        <taxon>Cristinia</taxon>
    </lineage>
</organism>
<feature type="domain" description="ATPase AAA-type core" evidence="2">
    <location>
        <begin position="237"/>
        <end position="265"/>
    </location>
</feature>
<comment type="caution">
    <text evidence="3">The sequence shown here is derived from an EMBL/GenBank/DDBJ whole genome shotgun (WGS) entry which is preliminary data.</text>
</comment>
<dbReference type="InterPro" id="IPR027417">
    <property type="entry name" value="P-loop_NTPase"/>
</dbReference>
<keyword evidence="4" id="KW-1185">Reference proteome</keyword>
<dbReference type="EMBL" id="JAEVFJ010000003">
    <property type="protein sequence ID" value="KAH8105813.1"/>
    <property type="molecule type" value="Genomic_DNA"/>
</dbReference>
<dbReference type="PANTHER" id="PTHR23389:SF21">
    <property type="entry name" value="ATPASE FAMILY AAA DOMAIN-CONTAINING PROTEIN 5"/>
    <property type="match status" value="1"/>
</dbReference>
<dbReference type="GO" id="GO:0005524">
    <property type="term" value="F:ATP binding"/>
    <property type="evidence" value="ECO:0007669"/>
    <property type="project" value="InterPro"/>
</dbReference>
<keyword evidence="3" id="KW-0378">Hydrolase</keyword>
<dbReference type="Pfam" id="PF00004">
    <property type="entry name" value="AAA"/>
    <property type="match status" value="1"/>
</dbReference>
<dbReference type="AlphaFoldDB" id="A0A8K0UW02"/>
<dbReference type="GO" id="GO:0016887">
    <property type="term" value="F:ATP hydrolysis activity"/>
    <property type="evidence" value="ECO:0007669"/>
    <property type="project" value="InterPro"/>
</dbReference>
<evidence type="ECO:0000256" key="1">
    <source>
        <dbReference type="SAM" id="MobiDB-lite"/>
    </source>
</evidence>
<name>A0A8K0UW02_9AGAR</name>
<dbReference type="InterPro" id="IPR003959">
    <property type="entry name" value="ATPase_AAA_core"/>
</dbReference>
<sequence>ERPAHVASSTYPPESLHHILRCDSPYIVHEPIVEVHSGEDDTYIETIPRPHRRYPAVARSLRRAKNPTSQVLPIVCQEAWTEKWRPRRADEVIGNEERALYLREWLVSLRLQMTSGSEPSEVDRRNKKRKPGKNRKPEIVRHVKKKRKTGDGLADFLASDDEESIHDFISGADEDDFEFCQRMQDRIGYSSATTPDGSSQYSSSALSEFEDFPVDLDEELPFSFTLPNFGSRIHNTILLAGPPGCGKTAAVYACAEELGWEVFEVYPGIGERSGPELNKLVGDIGKNHIVHSTLRRSPPRHHQYFSRGGKIERKSVIEIDSDDDQVLPIASNIDTNPAPTAEPTIKQSLVLIEEVDVLYNSDAGFWPAIISIIRDCRRPVVLTCNDISLVPWSDLPLQTTLYFEPCPSPLATSYLQACCLSEKFAIGRDHIHCLFKGALPGASGSVDARGVSPFDLRFAINQLQYLSTVLPSSLTSHTPGPMSNGSESKISHPISTSHHTLQTGFETRGSPRGPILRLLDSLSYMEGQLSRDPSYFTELHSEATSLLDAELGYTVLPLELVPHLPLVSAFYTRDYSISQEFLSLSGRGIQTDYSLLSRLDEDTSNYMAQVNQVFVQCLPSTLSSSTALFTDYLPWIRHMVSTDNAIAMDELVSSSGMQSRRQTRTSRKAAQERYVPLENAELDVLSKTAFRMDWG</sequence>
<protein>
    <submittedName>
        <fullName evidence="3">P-loop containing nucleoside triphosphate hydrolase protein</fullName>
    </submittedName>
</protein>
<dbReference type="GO" id="GO:0003677">
    <property type="term" value="F:DNA binding"/>
    <property type="evidence" value="ECO:0007669"/>
    <property type="project" value="TreeGrafter"/>
</dbReference>
<accession>A0A8K0UW02</accession>
<proteinExistence type="predicted"/>
<dbReference type="Proteomes" id="UP000813824">
    <property type="component" value="Unassembled WGS sequence"/>
</dbReference>
<evidence type="ECO:0000259" key="2">
    <source>
        <dbReference type="Pfam" id="PF00004"/>
    </source>
</evidence>
<dbReference type="OrthoDB" id="9996895at2759"/>
<evidence type="ECO:0000313" key="4">
    <source>
        <dbReference type="Proteomes" id="UP000813824"/>
    </source>
</evidence>